<dbReference type="GO" id="GO:0004519">
    <property type="term" value="F:endonuclease activity"/>
    <property type="evidence" value="ECO:0007669"/>
    <property type="project" value="UniProtKB-KW"/>
</dbReference>
<keyword evidence="2" id="KW-0378">Hydrolase</keyword>
<gene>
    <name evidence="2" type="ORF">ABS767_12240</name>
</gene>
<evidence type="ECO:0000259" key="1">
    <source>
        <dbReference type="Pfam" id="PF04480"/>
    </source>
</evidence>
<sequence>MLKGNGKSYRRAKRARRELTLPEALLWRELRGRGADKWRKQHPAGPYILDFYCDRAKLCVEVDGEAHEYGDRPERDARRDAWLAAQGVATLRLPASEVLNNLSGVLAYIAQATRARCNSSPNGGGGSAQR</sequence>
<keyword evidence="2" id="KW-0540">Nuclease</keyword>
<accession>A0ABW8YN78</accession>
<feature type="domain" description="DUF559" evidence="1">
    <location>
        <begin position="10"/>
        <end position="112"/>
    </location>
</feature>
<comment type="caution">
    <text evidence="2">The sequence shown here is derived from an EMBL/GenBank/DDBJ whole genome shotgun (WGS) entry which is preliminary data.</text>
</comment>
<organism evidence="2 3">
    <name type="scientific">Sphingomonas plantiphila</name>
    <dbReference type="NCBI Taxonomy" id="3163295"/>
    <lineage>
        <taxon>Bacteria</taxon>
        <taxon>Pseudomonadati</taxon>
        <taxon>Pseudomonadota</taxon>
        <taxon>Alphaproteobacteria</taxon>
        <taxon>Sphingomonadales</taxon>
        <taxon>Sphingomonadaceae</taxon>
        <taxon>Sphingomonas</taxon>
    </lineage>
</organism>
<dbReference type="Pfam" id="PF04480">
    <property type="entry name" value="DUF559"/>
    <property type="match status" value="1"/>
</dbReference>
<dbReference type="RefSeq" id="WP_408078727.1">
    <property type="nucleotide sequence ID" value="NZ_JBELQC010000002.1"/>
</dbReference>
<evidence type="ECO:0000313" key="2">
    <source>
        <dbReference type="EMBL" id="MFL9841736.1"/>
    </source>
</evidence>
<reference evidence="2 3" key="1">
    <citation type="submission" date="2024-06" db="EMBL/GenBank/DDBJ databases">
        <authorList>
            <person name="Kaempfer P."/>
            <person name="Viver T."/>
        </authorList>
    </citation>
    <scope>NUCLEOTIDE SEQUENCE [LARGE SCALE GENOMIC DNA]</scope>
    <source>
        <strain evidence="2 3">ST-64</strain>
    </source>
</reference>
<dbReference type="Proteomes" id="UP001629244">
    <property type="component" value="Unassembled WGS sequence"/>
</dbReference>
<dbReference type="InterPro" id="IPR007569">
    <property type="entry name" value="DUF559"/>
</dbReference>
<protein>
    <submittedName>
        <fullName evidence="2">Endonuclease domain-containing protein</fullName>
    </submittedName>
</protein>
<keyword evidence="2" id="KW-0255">Endonuclease</keyword>
<proteinExistence type="predicted"/>
<dbReference type="Gene3D" id="3.40.960.10">
    <property type="entry name" value="VSR Endonuclease"/>
    <property type="match status" value="1"/>
</dbReference>
<dbReference type="EMBL" id="JBELQC010000002">
    <property type="protein sequence ID" value="MFL9841736.1"/>
    <property type="molecule type" value="Genomic_DNA"/>
</dbReference>
<dbReference type="SUPFAM" id="SSF52980">
    <property type="entry name" value="Restriction endonuclease-like"/>
    <property type="match status" value="1"/>
</dbReference>
<name>A0ABW8YN78_9SPHN</name>
<dbReference type="InterPro" id="IPR011335">
    <property type="entry name" value="Restrct_endonuc-II-like"/>
</dbReference>
<dbReference type="PANTHER" id="PTHR38590:SF1">
    <property type="entry name" value="BLL0828 PROTEIN"/>
    <property type="match status" value="1"/>
</dbReference>
<dbReference type="InterPro" id="IPR047216">
    <property type="entry name" value="Endonuclease_DUF559_bact"/>
</dbReference>
<dbReference type="PANTHER" id="PTHR38590">
    <property type="entry name" value="BLL0828 PROTEIN"/>
    <property type="match status" value="1"/>
</dbReference>
<keyword evidence="3" id="KW-1185">Reference proteome</keyword>
<evidence type="ECO:0000313" key="3">
    <source>
        <dbReference type="Proteomes" id="UP001629244"/>
    </source>
</evidence>
<dbReference type="CDD" id="cd01038">
    <property type="entry name" value="Endonuclease_DUF559"/>
    <property type="match status" value="1"/>
</dbReference>